<keyword evidence="3" id="KW-0012">Acyltransferase</keyword>
<keyword evidence="4" id="KW-1185">Reference proteome</keyword>
<reference evidence="3" key="2">
    <citation type="submission" date="2022-04" db="EMBL/GenBank/DDBJ databases">
        <title>Antimicrobial genetic elements in methicillin-resistant Macrococcus armenti.</title>
        <authorList>
            <person name="Keller J.E."/>
            <person name="Schwendener S."/>
            <person name="Pantucek R."/>
            <person name="Perreten V."/>
        </authorList>
    </citation>
    <scope>NUCLEOTIDE SEQUENCE</scope>
    <source>
        <strain evidence="3">CCM 2609</strain>
    </source>
</reference>
<dbReference type="InterPro" id="IPR011004">
    <property type="entry name" value="Trimer_LpxA-like_sf"/>
</dbReference>
<dbReference type="SUPFAM" id="SSF51161">
    <property type="entry name" value="Trimeric LpxA-like enzymes"/>
    <property type="match status" value="1"/>
</dbReference>
<dbReference type="InterPro" id="IPR001451">
    <property type="entry name" value="Hexapep"/>
</dbReference>
<evidence type="ECO:0000256" key="2">
    <source>
        <dbReference type="ARBA" id="ARBA00022679"/>
    </source>
</evidence>
<dbReference type="InterPro" id="IPR051159">
    <property type="entry name" value="Hexapeptide_acetyltransf"/>
</dbReference>
<dbReference type="EMBL" id="CP094348">
    <property type="protein sequence ID" value="UOB21227.1"/>
    <property type="molecule type" value="Genomic_DNA"/>
</dbReference>
<dbReference type="Proteomes" id="UP000830343">
    <property type="component" value="Chromosome"/>
</dbReference>
<dbReference type="GO" id="GO:0016746">
    <property type="term" value="F:acyltransferase activity"/>
    <property type="evidence" value="ECO:0007669"/>
    <property type="project" value="UniProtKB-KW"/>
</dbReference>
<keyword evidence="2" id="KW-0808">Transferase</keyword>
<accession>A0ABY3ZWD4</accession>
<sequence length="164" mass="18613">MKKLLYHLKRYIFTTISKRKIKSHGKNINVNFYSKFNNNTVLGNNCNFNGLVISGNGNVTIGNNFHSGKDIKFITQNHNYNGDKIPYDETYITKDIIIEDNVWIGSHVIILGGVHIKEGAIIQAGSVVVKDVEYCGIAGGSPAEVFTYRDKSKYEELKRKERFH</sequence>
<evidence type="ECO:0000313" key="3">
    <source>
        <dbReference type="EMBL" id="UOB21227.1"/>
    </source>
</evidence>
<organism evidence="3 4">
    <name type="scientific">Macrococcus armenti</name>
    <dbReference type="NCBI Taxonomy" id="2875764"/>
    <lineage>
        <taxon>Bacteria</taxon>
        <taxon>Bacillati</taxon>
        <taxon>Bacillota</taxon>
        <taxon>Bacilli</taxon>
        <taxon>Bacillales</taxon>
        <taxon>Staphylococcaceae</taxon>
        <taxon>Macrococcus</taxon>
    </lineage>
</organism>
<dbReference type="PANTHER" id="PTHR23416:SF23">
    <property type="entry name" value="ACETYLTRANSFERASE C18B11.09C-RELATED"/>
    <property type="match status" value="1"/>
</dbReference>
<reference evidence="3" key="1">
    <citation type="submission" date="2022-03" db="EMBL/GenBank/DDBJ databases">
        <authorList>
            <person name="Vrbovska V."/>
            <person name="Kovarovic V."/>
            <person name="Botka T."/>
            <person name="Pantucek R."/>
        </authorList>
    </citation>
    <scope>NUCLEOTIDE SEQUENCE</scope>
    <source>
        <strain evidence="3">CCM 2609</strain>
    </source>
</reference>
<dbReference type="Gene3D" id="2.160.10.10">
    <property type="entry name" value="Hexapeptide repeat proteins"/>
    <property type="match status" value="1"/>
</dbReference>
<dbReference type="PANTHER" id="PTHR23416">
    <property type="entry name" value="SIALIC ACID SYNTHASE-RELATED"/>
    <property type="match status" value="1"/>
</dbReference>
<gene>
    <name evidence="3" type="ORF">MRZ06_03860</name>
</gene>
<dbReference type="Pfam" id="PF00132">
    <property type="entry name" value="Hexapep"/>
    <property type="match status" value="1"/>
</dbReference>
<name>A0ABY3ZWD4_9STAP</name>
<dbReference type="CDD" id="cd04647">
    <property type="entry name" value="LbH_MAT_like"/>
    <property type="match status" value="1"/>
</dbReference>
<evidence type="ECO:0000313" key="4">
    <source>
        <dbReference type="Proteomes" id="UP000830343"/>
    </source>
</evidence>
<comment type="similarity">
    <text evidence="1">Belongs to the transferase hexapeptide repeat family.</text>
</comment>
<evidence type="ECO:0000256" key="1">
    <source>
        <dbReference type="ARBA" id="ARBA00007274"/>
    </source>
</evidence>
<proteinExistence type="inferred from homology"/>
<dbReference type="RefSeq" id="WP_243366712.1">
    <property type="nucleotide sequence ID" value="NZ_CP094348.1"/>
</dbReference>
<protein>
    <submittedName>
        <fullName evidence="3">Acyltransferase</fullName>
    </submittedName>
</protein>